<dbReference type="NCBIfam" id="TIGR02532">
    <property type="entry name" value="IV_pilin_GFxxxE"/>
    <property type="match status" value="1"/>
</dbReference>
<dbReference type="Proteomes" id="UP000010798">
    <property type="component" value="Chromosome"/>
</dbReference>
<sequence>MVYRPRHRCSLRLGFTLIELLVVIAIIAVLVGLLLPAVQAAREAARSLHCKNNLKQIALAAHNYHDINNCFPSARPSSSPQYGHMVTLLPFIEQGSLVNSFNVSVPGGFGDAANQTVANTKLSILLCPSNPVQSTCNLRKSSQTGKAYGAFITDATGKTLTGWTTDYWVNHGINATTYALISPNPTPDPILKGNTPTMAMVTDGLSTTTLFLEHAGYDRHYIKNVGMPMPDTDLTLDQPGAWGAWLGWCAFMVQGYPNYTLTTYPAGTSNAPSGTACAINCNNSQGVFGFHPAGANVAMGDGSVRMFSQSMSVANLMYSVSRNGGEIVQE</sequence>
<dbReference type="HOGENOM" id="CLU_041661_0_0_0"/>
<dbReference type="RefSeq" id="WP_015247608.1">
    <property type="nucleotide sequence ID" value="NC_019892.1"/>
</dbReference>
<dbReference type="SUPFAM" id="SSF54523">
    <property type="entry name" value="Pili subunits"/>
    <property type="match status" value="1"/>
</dbReference>
<accession>L0DI46</accession>
<dbReference type="eggNOG" id="COG4968">
    <property type="taxonomic scope" value="Bacteria"/>
</dbReference>
<keyword evidence="3" id="KW-1185">Reference proteome</keyword>
<proteinExistence type="predicted"/>
<dbReference type="PANTHER" id="PTHR30093:SF2">
    <property type="entry name" value="TYPE II SECRETION SYSTEM PROTEIN H"/>
    <property type="match status" value="1"/>
</dbReference>
<dbReference type="AlphaFoldDB" id="L0DI46"/>
<dbReference type="InterPro" id="IPR011453">
    <property type="entry name" value="DUF1559"/>
</dbReference>
<dbReference type="Gene3D" id="3.30.700.10">
    <property type="entry name" value="Glycoprotein, Type 4 Pilin"/>
    <property type="match status" value="1"/>
</dbReference>
<dbReference type="InterPro" id="IPR012902">
    <property type="entry name" value="N_methyl_site"/>
</dbReference>
<dbReference type="KEGG" id="saci:Sinac_4284"/>
<dbReference type="OrthoDB" id="289947at2"/>
<evidence type="ECO:0000313" key="3">
    <source>
        <dbReference type="Proteomes" id="UP000010798"/>
    </source>
</evidence>
<dbReference type="PANTHER" id="PTHR30093">
    <property type="entry name" value="GENERAL SECRETION PATHWAY PROTEIN G"/>
    <property type="match status" value="1"/>
</dbReference>
<name>L0DI46_SINAD</name>
<reference evidence="2 3" key="1">
    <citation type="submission" date="2012-02" db="EMBL/GenBank/DDBJ databases">
        <title>Complete sequence of chromosome of Singulisphaera acidiphila DSM 18658.</title>
        <authorList>
            <consortium name="US DOE Joint Genome Institute (JGI-PGF)"/>
            <person name="Lucas S."/>
            <person name="Copeland A."/>
            <person name="Lapidus A."/>
            <person name="Glavina del Rio T."/>
            <person name="Dalin E."/>
            <person name="Tice H."/>
            <person name="Bruce D."/>
            <person name="Goodwin L."/>
            <person name="Pitluck S."/>
            <person name="Peters L."/>
            <person name="Ovchinnikova G."/>
            <person name="Chertkov O."/>
            <person name="Kyrpides N."/>
            <person name="Mavromatis K."/>
            <person name="Ivanova N."/>
            <person name="Brettin T."/>
            <person name="Detter J.C."/>
            <person name="Han C."/>
            <person name="Larimer F."/>
            <person name="Land M."/>
            <person name="Hauser L."/>
            <person name="Markowitz V."/>
            <person name="Cheng J.-F."/>
            <person name="Hugenholtz P."/>
            <person name="Woyke T."/>
            <person name="Wu D."/>
            <person name="Tindall B."/>
            <person name="Pomrenke H."/>
            <person name="Brambilla E."/>
            <person name="Klenk H.-P."/>
            <person name="Eisen J.A."/>
        </authorList>
    </citation>
    <scope>NUCLEOTIDE SEQUENCE [LARGE SCALE GENOMIC DNA]</scope>
    <source>
        <strain evidence="3">ATCC BAA-1392 / DSM 18658 / VKM B-2454 / MOB10</strain>
    </source>
</reference>
<dbReference type="InterPro" id="IPR027558">
    <property type="entry name" value="Pre_pil_HX9DG_C"/>
</dbReference>
<gene>
    <name evidence="2" type="ordered locus">Sinac_4284</name>
</gene>
<dbReference type="Pfam" id="PF07963">
    <property type="entry name" value="N_methyl"/>
    <property type="match status" value="1"/>
</dbReference>
<dbReference type="Pfam" id="PF07596">
    <property type="entry name" value="SBP_bac_10"/>
    <property type="match status" value="1"/>
</dbReference>
<dbReference type="NCBIfam" id="TIGR04294">
    <property type="entry name" value="pre_pil_HX9DG"/>
    <property type="match status" value="1"/>
</dbReference>
<dbReference type="STRING" id="886293.Sinac_4284"/>
<evidence type="ECO:0000313" key="2">
    <source>
        <dbReference type="EMBL" id="AGA28483.1"/>
    </source>
</evidence>
<dbReference type="InterPro" id="IPR045584">
    <property type="entry name" value="Pilin-like"/>
</dbReference>
<protein>
    <submittedName>
        <fullName evidence="2">Prepilin-type N-terminal cleavage/methylation domain-containing protein</fullName>
    </submittedName>
</protein>
<dbReference type="EMBL" id="CP003364">
    <property type="protein sequence ID" value="AGA28483.1"/>
    <property type="molecule type" value="Genomic_DNA"/>
</dbReference>
<organism evidence="2 3">
    <name type="scientific">Singulisphaera acidiphila (strain ATCC BAA-1392 / DSM 18658 / VKM B-2454 / MOB10)</name>
    <dbReference type="NCBI Taxonomy" id="886293"/>
    <lineage>
        <taxon>Bacteria</taxon>
        <taxon>Pseudomonadati</taxon>
        <taxon>Planctomycetota</taxon>
        <taxon>Planctomycetia</taxon>
        <taxon>Isosphaerales</taxon>
        <taxon>Isosphaeraceae</taxon>
        <taxon>Singulisphaera</taxon>
    </lineage>
</organism>
<evidence type="ECO:0000259" key="1">
    <source>
        <dbReference type="Pfam" id="PF07596"/>
    </source>
</evidence>
<feature type="domain" description="DUF1559" evidence="1">
    <location>
        <begin position="39"/>
        <end position="311"/>
    </location>
</feature>